<dbReference type="Gene3D" id="3.40.1350.10">
    <property type="match status" value="1"/>
</dbReference>
<dbReference type="Proteomes" id="UP000095743">
    <property type="component" value="Chromosome"/>
</dbReference>
<dbReference type="InterPro" id="IPR011856">
    <property type="entry name" value="tRNA_endonuc-like_dom_sf"/>
</dbReference>
<evidence type="ECO:0000313" key="2">
    <source>
        <dbReference type="Proteomes" id="UP000095743"/>
    </source>
</evidence>
<dbReference type="AlphaFoldDB" id="A0A1D8GLM7"/>
<keyword evidence="2" id="KW-1185">Reference proteome</keyword>
<gene>
    <name evidence="1" type="ORF">Gferi_21115</name>
</gene>
<dbReference type="RefSeq" id="WP_069980032.1">
    <property type="nucleotide sequence ID" value="NZ_CP017269.1"/>
</dbReference>
<dbReference type="OrthoDB" id="6997828at2"/>
<dbReference type="STRING" id="1424294.Gferi_21115"/>
<reference evidence="1 2" key="1">
    <citation type="submission" date="2016-09" db="EMBL/GenBank/DDBJ databases">
        <title>Genomic analysis reveals versatility of anaerobic energy metabolism of Geosporobacter ferrireducens IRF9 of phylum Firmicutes.</title>
        <authorList>
            <person name="Kim S.-J."/>
        </authorList>
    </citation>
    <scope>NUCLEOTIDE SEQUENCE [LARGE SCALE GENOMIC DNA]</scope>
    <source>
        <strain evidence="1 2">IRF9</strain>
    </source>
</reference>
<protein>
    <recommendedName>
        <fullName evidence="3">DUF4365 domain-containing protein</fullName>
    </recommendedName>
</protein>
<accession>A0A1D8GLM7</accession>
<evidence type="ECO:0000313" key="1">
    <source>
        <dbReference type="EMBL" id="AOT71813.1"/>
    </source>
</evidence>
<name>A0A1D8GLM7_9FIRM</name>
<evidence type="ECO:0008006" key="3">
    <source>
        <dbReference type="Google" id="ProtNLM"/>
    </source>
</evidence>
<proteinExistence type="predicted"/>
<dbReference type="EMBL" id="CP017269">
    <property type="protein sequence ID" value="AOT71813.1"/>
    <property type="molecule type" value="Genomic_DNA"/>
</dbReference>
<dbReference type="KEGG" id="gfe:Gferi_21115"/>
<organism evidence="1 2">
    <name type="scientific">Geosporobacter ferrireducens</name>
    <dbReference type="NCBI Taxonomy" id="1424294"/>
    <lineage>
        <taxon>Bacteria</taxon>
        <taxon>Bacillati</taxon>
        <taxon>Bacillota</taxon>
        <taxon>Clostridia</taxon>
        <taxon>Peptostreptococcales</taxon>
        <taxon>Thermotaleaceae</taxon>
        <taxon>Geosporobacter</taxon>
    </lineage>
</organism>
<dbReference type="GO" id="GO:0003676">
    <property type="term" value="F:nucleic acid binding"/>
    <property type="evidence" value="ECO:0007669"/>
    <property type="project" value="InterPro"/>
</dbReference>
<sequence>MPDTNWSKLNKLQFGRYAEYYAKMEFTSYGFEVYTSEVDDHGIDFVVKGKNGKFHELQVKAVRQSNYVYMQKDKWDISDPSIYLILLIFEDGRLPDVYLIPSVAWQSPNELLCDKNYDGLKSKLEYGVNLS</sequence>